<dbReference type="Proteomes" id="UP000831787">
    <property type="component" value="Chromosome"/>
</dbReference>
<evidence type="ECO:0000313" key="3">
    <source>
        <dbReference type="Proteomes" id="UP000831787"/>
    </source>
</evidence>
<keyword evidence="1" id="KW-0472">Membrane</keyword>
<name>A0ABY4EQQ8_9BACI</name>
<organism evidence="2 3">
    <name type="scientific">Halobacillus salinarum</name>
    <dbReference type="NCBI Taxonomy" id="2932257"/>
    <lineage>
        <taxon>Bacteria</taxon>
        <taxon>Bacillati</taxon>
        <taxon>Bacillota</taxon>
        <taxon>Bacilli</taxon>
        <taxon>Bacillales</taxon>
        <taxon>Bacillaceae</taxon>
        <taxon>Halobacillus</taxon>
    </lineage>
</organism>
<protein>
    <submittedName>
        <fullName evidence="2">Uncharacterized protein</fullName>
    </submittedName>
</protein>
<feature type="transmembrane region" description="Helical" evidence="1">
    <location>
        <begin position="12"/>
        <end position="30"/>
    </location>
</feature>
<sequence>MSRFYRYRLPPWCRAWLFAIETAILPVMIFQLFRTIIFPTTLDVFLSGIIIGIFFAFRLKWI</sequence>
<dbReference type="RefSeq" id="WP_244713326.1">
    <property type="nucleotide sequence ID" value="NZ_CP095073.1"/>
</dbReference>
<accession>A0ABY4EQQ8</accession>
<evidence type="ECO:0000313" key="2">
    <source>
        <dbReference type="EMBL" id="UOQ46242.1"/>
    </source>
</evidence>
<dbReference type="EMBL" id="CP095073">
    <property type="protein sequence ID" value="UOQ46242.1"/>
    <property type="molecule type" value="Genomic_DNA"/>
</dbReference>
<evidence type="ECO:0000256" key="1">
    <source>
        <dbReference type="SAM" id="Phobius"/>
    </source>
</evidence>
<proteinExistence type="predicted"/>
<gene>
    <name evidence="2" type="ORF">MUN89_10195</name>
</gene>
<keyword evidence="1" id="KW-1133">Transmembrane helix</keyword>
<keyword evidence="3" id="KW-1185">Reference proteome</keyword>
<feature type="transmembrane region" description="Helical" evidence="1">
    <location>
        <begin position="36"/>
        <end position="57"/>
    </location>
</feature>
<reference evidence="2 3" key="1">
    <citation type="submission" date="2022-04" db="EMBL/GenBank/DDBJ databases">
        <title>Halobacillus sp. isolated from saltern.</title>
        <authorList>
            <person name="Won M."/>
            <person name="Lee C.-M."/>
            <person name="Woen H.-Y."/>
            <person name="Kwon S.-W."/>
        </authorList>
    </citation>
    <scope>NUCLEOTIDE SEQUENCE [LARGE SCALE GENOMIC DNA]</scope>
    <source>
        <strain evidence="2 3">SSBR10-3</strain>
    </source>
</reference>
<keyword evidence="1" id="KW-0812">Transmembrane</keyword>